<feature type="repeat" description="PPR" evidence="3">
    <location>
        <begin position="198"/>
        <end position="232"/>
    </location>
</feature>
<gene>
    <name evidence="6" type="ORF">Taro_032497</name>
</gene>
<dbReference type="Pfam" id="PF01535">
    <property type="entry name" value="PPR"/>
    <property type="match status" value="3"/>
</dbReference>
<feature type="region of interest" description="Disordered" evidence="4">
    <location>
        <begin position="52"/>
        <end position="96"/>
    </location>
</feature>
<protein>
    <recommendedName>
        <fullName evidence="5">PROP1-like PPR domain-containing protein</fullName>
    </recommendedName>
</protein>
<feature type="repeat" description="PPR" evidence="3">
    <location>
        <begin position="445"/>
        <end position="479"/>
    </location>
</feature>
<dbReference type="EMBL" id="NMUH01002406">
    <property type="protein sequence ID" value="MQL99769.1"/>
    <property type="molecule type" value="Genomic_DNA"/>
</dbReference>
<comment type="caution">
    <text evidence="6">The sequence shown here is derived from an EMBL/GenBank/DDBJ whole genome shotgun (WGS) entry which is preliminary data.</text>
</comment>
<feature type="repeat" description="PPR" evidence="3">
    <location>
        <begin position="268"/>
        <end position="302"/>
    </location>
</feature>
<dbReference type="PROSITE" id="PS51375">
    <property type="entry name" value="PPR"/>
    <property type="match status" value="9"/>
</dbReference>
<dbReference type="OrthoDB" id="185373at2759"/>
<feature type="repeat" description="PPR" evidence="3">
    <location>
        <begin position="162"/>
        <end position="197"/>
    </location>
</feature>
<evidence type="ECO:0000256" key="4">
    <source>
        <dbReference type="SAM" id="MobiDB-lite"/>
    </source>
</evidence>
<dbReference type="NCBIfam" id="TIGR00756">
    <property type="entry name" value="PPR"/>
    <property type="match status" value="6"/>
</dbReference>
<keyword evidence="2" id="KW-0677">Repeat</keyword>
<dbReference type="InterPro" id="IPR002885">
    <property type="entry name" value="PPR_rpt"/>
</dbReference>
<dbReference type="Gene3D" id="1.25.40.10">
    <property type="entry name" value="Tetratricopeptide repeat domain"/>
    <property type="match status" value="5"/>
</dbReference>
<dbReference type="Pfam" id="PF17177">
    <property type="entry name" value="PPR_long"/>
    <property type="match status" value="1"/>
</dbReference>
<dbReference type="PANTHER" id="PTHR47941">
    <property type="entry name" value="PENTATRICOPEPTIDE REPEAT-CONTAINING PROTEIN 3, MITOCHONDRIAL"/>
    <property type="match status" value="1"/>
</dbReference>
<evidence type="ECO:0000256" key="2">
    <source>
        <dbReference type="ARBA" id="ARBA00022737"/>
    </source>
</evidence>
<name>A0A843W9L8_COLES</name>
<evidence type="ECO:0000256" key="1">
    <source>
        <dbReference type="ARBA" id="ARBA00007626"/>
    </source>
</evidence>
<dbReference type="AlphaFoldDB" id="A0A843W9L8"/>
<dbReference type="Pfam" id="PF13041">
    <property type="entry name" value="PPR_2"/>
    <property type="match status" value="2"/>
</dbReference>
<evidence type="ECO:0000313" key="6">
    <source>
        <dbReference type="EMBL" id="MQL99769.1"/>
    </source>
</evidence>
<accession>A0A843W9L8</accession>
<proteinExistence type="inferred from homology"/>
<feature type="repeat" description="PPR" evidence="3">
    <location>
        <begin position="488"/>
        <end position="522"/>
    </location>
</feature>
<dbReference type="InterPro" id="IPR011990">
    <property type="entry name" value="TPR-like_helical_dom_sf"/>
</dbReference>
<feature type="repeat" description="PPR" evidence="3">
    <location>
        <begin position="338"/>
        <end position="372"/>
    </location>
</feature>
<comment type="similarity">
    <text evidence="1">Belongs to the PPR family. P subfamily.</text>
</comment>
<feature type="domain" description="PROP1-like PPR" evidence="5">
    <location>
        <begin position="355"/>
        <end position="474"/>
    </location>
</feature>
<evidence type="ECO:0000256" key="3">
    <source>
        <dbReference type="PROSITE-ProRule" id="PRU00708"/>
    </source>
</evidence>
<feature type="compositionally biased region" description="Low complexity" evidence="4">
    <location>
        <begin position="70"/>
        <end position="82"/>
    </location>
</feature>
<keyword evidence="7" id="KW-1185">Reference proteome</keyword>
<reference evidence="6" key="1">
    <citation type="submission" date="2017-07" db="EMBL/GenBank/DDBJ databases">
        <title>Taro Niue Genome Assembly and Annotation.</title>
        <authorList>
            <person name="Atibalentja N."/>
            <person name="Keating K."/>
            <person name="Fields C.J."/>
        </authorList>
    </citation>
    <scope>NUCLEOTIDE SEQUENCE</scope>
    <source>
        <strain evidence="6">Niue_2</strain>
        <tissue evidence="6">Leaf</tissue>
    </source>
</reference>
<feature type="repeat" description="PPR" evidence="3">
    <location>
        <begin position="233"/>
        <end position="267"/>
    </location>
</feature>
<feature type="repeat" description="PPR" evidence="3">
    <location>
        <begin position="303"/>
        <end position="337"/>
    </location>
</feature>
<sequence>MSAPAMAAAAVADPVLALIQVLRSLPLVPRRIPSPARHPLLLHPHLRGFCSAASPDTEAPAPSGQSQPLAPAAESVAVTSSAEDGERRRRQRPTGSEPLHETICYVMAKRPWTTRLQNSIRSLCPSASFDRELVVAVVQGAREPDHALRFFRWVEKTGFRHDRVTYGEIIPLLTRHQMLNHARGLLLDDMPKRGVDPDEGMFAALIEGYGRAGIPQEVVKIFRRMPELGVERTARSYDAFFKAILRSGRAMMAKRFFNQMLREGVTPTLYTYNHLIWGFCLCQRMETAARFFAEMKERRITPDIVTYNTLLGGWVRAGKVEDAEKLFEEMRSGEVNPNSITYGLMIKGYVSGGKVEDGLRFFAEMGEKEIKPTEQTYSALLPGLCSEVERVGEAKKLLGEMIERRISTKDGSIYLKLISCLCEAGNLDGALEVVFLMEGLKVRVDLSHYSVLIENLCKGSELDKAVEMLDAVIERGVLLHPRSTSDMPPSAYNPVIEYMCSNGYTKKAETFFRQLMKKGVTDSVAFNNLIRGHSKEDTPESAVELLAIMNRREVATEGDAYTSLAESFLRKGDPAVAKTTLDGMIEQGHLPGSSLFRSVMEALFDDDRVQTASRLMKSMIEMGITENLDLVHRILEALLVRGHVEEALGRINLLMMNNCGPDFDSLLASLCDKDKTIAALKLAEFGLERDCDISFSSFDRVLDALSGAQKTLNAYSLLCKIKKKGGVTNKKACQALIKSLIAEGNTKQADILYRLVFGDTQGTRGKSVPVEEV</sequence>
<dbReference type="Proteomes" id="UP000652761">
    <property type="component" value="Unassembled WGS sequence"/>
</dbReference>
<organism evidence="6 7">
    <name type="scientific">Colocasia esculenta</name>
    <name type="common">Wild taro</name>
    <name type="synonym">Arum esculentum</name>
    <dbReference type="NCBI Taxonomy" id="4460"/>
    <lineage>
        <taxon>Eukaryota</taxon>
        <taxon>Viridiplantae</taxon>
        <taxon>Streptophyta</taxon>
        <taxon>Embryophyta</taxon>
        <taxon>Tracheophyta</taxon>
        <taxon>Spermatophyta</taxon>
        <taxon>Magnoliopsida</taxon>
        <taxon>Liliopsida</taxon>
        <taxon>Araceae</taxon>
        <taxon>Aroideae</taxon>
        <taxon>Colocasieae</taxon>
        <taxon>Colocasia</taxon>
    </lineage>
</organism>
<evidence type="ECO:0000313" key="7">
    <source>
        <dbReference type="Proteomes" id="UP000652761"/>
    </source>
</evidence>
<feature type="repeat" description="PPR" evidence="3">
    <location>
        <begin position="373"/>
        <end position="408"/>
    </location>
</feature>
<evidence type="ECO:0000259" key="5">
    <source>
        <dbReference type="Pfam" id="PF17177"/>
    </source>
</evidence>
<dbReference type="InterPro" id="IPR033443">
    <property type="entry name" value="PROP1-like_PPR_dom"/>
</dbReference>